<dbReference type="Proteomes" id="UP000612585">
    <property type="component" value="Unassembled WGS sequence"/>
</dbReference>
<name>A0A8J3ZK49_9ACTN</name>
<dbReference type="InterPro" id="IPR056884">
    <property type="entry name" value="NPHP3-like_N"/>
</dbReference>
<evidence type="ECO:0000313" key="4">
    <source>
        <dbReference type="Proteomes" id="UP000612585"/>
    </source>
</evidence>
<dbReference type="InterPro" id="IPR009003">
    <property type="entry name" value="Peptidase_S1_PA"/>
</dbReference>
<dbReference type="Gene3D" id="2.40.10.120">
    <property type="match status" value="1"/>
</dbReference>
<accession>A0A8J3ZK49</accession>
<dbReference type="Pfam" id="PF13365">
    <property type="entry name" value="Trypsin_2"/>
    <property type="match status" value="1"/>
</dbReference>
<dbReference type="Gene3D" id="1.25.40.10">
    <property type="entry name" value="Tetratricopeptide repeat domain"/>
    <property type="match status" value="3"/>
</dbReference>
<keyword evidence="1" id="KW-0677">Repeat</keyword>
<dbReference type="RefSeq" id="WP_275424047.1">
    <property type="nucleotide sequence ID" value="NZ_BOPG01000094.1"/>
</dbReference>
<dbReference type="EMBL" id="BOPG01000094">
    <property type="protein sequence ID" value="GIJ63435.1"/>
    <property type="molecule type" value="Genomic_DNA"/>
</dbReference>
<dbReference type="InterPro" id="IPR011990">
    <property type="entry name" value="TPR-like_helical_dom_sf"/>
</dbReference>
<dbReference type="SUPFAM" id="SSF50494">
    <property type="entry name" value="Trypsin-like serine proteases"/>
    <property type="match status" value="1"/>
</dbReference>
<evidence type="ECO:0000259" key="2">
    <source>
        <dbReference type="Pfam" id="PF24883"/>
    </source>
</evidence>
<feature type="domain" description="Nephrocystin 3-like N-terminal" evidence="2">
    <location>
        <begin position="269"/>
        <end position="405"/>
    </location>
</feature>
<organism evidence="3 4">
    <name type="scientific">Virgisporangium aurantiacum</name>
    <dbReference type="NCBI Taxonomy" id="175570"/>
    <lineage>
        <taxon>Bacteria</taxon>
        <taxon>Bacillati</taxon>
        <taxon>Actinomycetota</taxon>
        <taxon>Actinomycetes</taxon>
        <taxon>Micromonosporales</taxon>
        <taxon>Micromonosporaceae</taxon>
        <taxon>Virgisporangium</taxon>
    </lineage>
</organism>
<evidence type="ECO:0000313" key="3">
    <source>
        <dbReference type="EMBL" id="GIJ63435.1"/>
    </source>
</evidence>
<keyword evidence="4" id="KW-1185">Reference proteome</keyword>
<comment type="caution">
    <text evidence="3">The sequence shown here is derived from an EMBL/GenBank/DDBJ whole genome shotgun (WGS) entry which is preliminary data.</text>
</comment>
<sequence>MAAQPHGAPDPGRIAEVVAFDTAGRPVDRGSGYRVSATQVLTAAHVLPTTRVEVRFPAGEPAAGSAVGWSTVVLDRWADPNADLAVLTIEPRPQEPPVPAVSYGRLPEVGRAVVPVHAAGFPRWKVRYDPENVPFRELHHAIGRVAVLSNRRTARWEITVEPPATDPDPGRSAWEGMSGAALWADGHLVGVVVEHHPREGQGRLTAVPLSPDALRRLGCSTHGPDLAIAAGASQVRSAYAEHVGDIAPDALQDRESELDELAEFCAGGEPYLWWQAPPWSGKTALLSTFAANPPAGVDVVSFFVTGRLAAQSDSDAFTAALLDQLSALLGEDERPALAPAARDPYRRHLLRRAAENAAHAGRRIVLVVDGLDEDAGTAPGSRLPSIASLLPKRPEPTLRVILAGRPHPPIPSDVPEDHPVRRCRIRLLKPSPHAQALADKARAELGELLAGDRIQQDIVGMIAASGGGLSQADLSELTGHPPFTVAARIRSFFGRTVTTRDATWVPDDTGPVYLFAHDTLRETAEEQLGHGLLANYRERIHDWADRWRTAGWPPHTPTYLLSTYPRIAAADGAWQRLAVCATDTRRQERLLATTGGDAASLTEIGNALNLAATQPEPDLPVVVELAVNRERLIARNSNAPTDLAAVWATLGHLDRAMAVADSITEKDRRDAAIVAVVEASTTAGFFDHAAQAAASITCPDRRAFALGHAVEVATDAGEFDAALTLADAVTDPERRGAALLWIAEAVPATAGVVDRLARIDPATPMRASALRQIARAAAAAGDYPTAVTTARSGGPDALAAVVDAALARGDLDDALAAAESIEDPDRRGWALALVADGFLYADRASRAVDIAAGITNESLALGVVRRAAQQALHAGDYARALAVSADTRAAAGVRFTVALAAGDYAAAAEAAAEMSNACRRDDRLTLVVRLAAAAGTHEAARTAAGLVADDWCRYRAFGHLAVGLARTGDVPGALQAAGVGTARLRVPVHLAIIEHLLATAEHSQAEHLTRQLLPPPLVSLMLARIAESAAAIGRLDDAIALTHDIAYPRRWVTTSRLARNAAAAGRYDLAYELAQSLPDGDCNQLCTLIADRARFDDQFDALPTELRNRVEAQVAPAPPRTAPAGPQRRMQPIPRLERLLKLAEVARHGPIVARVDRLRQVAHALARAGHPDHAAMVASDITHPEIRVDTLIEVVRIAAELGLLGPATAIARGVVSPTSRVIALAVVLDAAADRSEIAIVDDLLPEVRDALAGLRHLDQRHVDVLVAIARASIAAGDHAAAADAALRIGGQQHKRVAALVAIAKMAVVAARPDVVTDLFKRIVGGLKPLSAPVQRQGYGTEVSVTVHRKGWTVHEESLNALVDICADVVDLPTAAAAAARFASGSRLDELLVDLVCRARDAGAADVGIDLAVSIDDRHLRTHVLAVLADALLARGDYGGAVSATIELPEDAGRGERLSTLAEHAAVTGHQSGVDAALRALDGTPCEPEALTAVARAHGVAGRTEQAQDSALAAADTTRQAAEVTWHAPGLSALVDALLAADRPADAAALPTTVADPDLALRLLTTVGTAFVLADDLAAALQLTHHIPAEDRTSRFLAAIAETLISAGRYRDAPIAADRITQPDAADAVLAEVIAYAVDVADLPFAEQTVGRIRSPQARDAAMVRMIRARVSEGELTRAAAMTASMNANRERTNALAAVVSAMVTSAHPDGDRMFAVLREQRLMESPDALVPLAEELLKADRIDEALVIAESLGTIAESLTDWGIWDLEQSPAWSWYNDEGEARLDAINNELVRRLAAGNRMDDARRVATRMRGTAALTAQTALARAAVAGMRYGSAAFMLDELPNLVAVPVLAELAGAAAERGDYRAALPIFQLLAERTNGNGLADLARTRADVGDSHAITLCEMIAGQTHRVRVLTDVAERLARTAGPTVARTAVEAILDDRVDRALAWTHVLRGLADGGRTPDALALLPEVRAAVTQIRDLRQREGALSALAAVVIAAGRPVHADQLIAEITTPTRRDAAWAGSAEEAARKGNPRQALACADRITDPDRRTAALVRVVEKLTSTHQTAAATDLVTVLAPAAESFSNPGRQAWALSVLAWALAAAGDPTRAFELMDRIADPALRRALRTALEVAPPAAPPPADVAVTITSDGPAVAPTTLPGGTLDGDRALITVAVLAADASGPDPIPAVARRTVASVLRGPYWTEALRALAQVDRAAFDLAVRLLSRVP</sequence>
<protein>
    <recommendedName>
        <fullName evidence="2">Nephrocystin 3-like N-terminal domain-containing protein</fullName>
    </recommendedName>
</protein>
<evidence type="ECO:0000256" key="1">
    <source>
        <dbReference type="ARBA" id="ARBA00022737"/>
    </source>
</evidence>
<reference evidence="3" key="1">
    <citation type="submission" date="2021-01" db="EMBL/GenBank/DDBJ databases">
        <title>Whole genome shotgun sequence of Virgisporangium aurantiacum NBRC 16421.</title>
        <authorList>
            <person name="Komaki H."/>
            <person name="Tamura T."/>
        </authorList>
    </citation>
    <scope>NUCLEOTIDE SEQUENCE</scope>
    <source>
        <strain evidence="3">NBRC 16421</strain>
    </source>
</reference>
<proteinExistence type="predicted"/>
<gene>
    <name evidence="3" type="ORF">Vau01_109510</name>
</gene>
<dbReference type="Pfam" id="PF24883">
    <property type="entry name" value="NPHP3_N"/>
    <property type="match status" value="1"/>
</dbReference>